<accession>A0A284RNL6</accession>
<keyword evidence="2 4" id="KW-0863">Zinc-finger</keyword>
<evidence type="ECO:0000256" key="2">
    <source>
        <dbReference type="ARBA" id="ARBA00022771"/>
    </source>
</evidence>
<dbReference type="PROSITE" id="PS50865">
    <property type="entry name" value="ZF_MYND_2"/>
    <property type="match status" value="1"/>
</dbReference>
<evidence type="ECO:0000259" key="5">
    <source>
        <dbReference type="PROSITE" id="PS50865"/>
    </source>
</evidence>
<reference evidence="7" key="1">
    <citation type="journal article" date="2017" name="Nat. Ecol. Evol.">
        <title>Genome expansion and lineage-specific genetic innovations in the forest pathogenic fungi Armillaria.</title>
        <authorList>
            <person name="Sipos G."/>
            <person name="Prasanna A.N."/>
            <person name="Walter M.C."/>
            <person name="O'Connor E."/>
            <person name="Balint B."/>
            <person name="Krizsan K."/>
            <person name="Kiss B."/>
            <person name="Hess J."/>
            <person name="Varga T."/>
            <person name="Slot J."/>
            <person name="Riley R."/>
            <person name="Boka B."/>
            <person name="Rigling D."/>
            <person name="Barry K."/>
            <person name="Lee J."/>
            <person name="Mihaltcheva S."/>
            <person name="LaButti K."/>
            <person name="Lipzen A."/>
            <person name="Waldron R."/>
            <person name="Moloney N.M."/>
            <person name="Sperisen C."/>
            <person name="Kredics L."/>
            <person name="Vagvoelgyi C."/>
            <person name="Patrignani A."/>
            <person name="Fitzpatrick D."/>
            <person name="Nagy I."/>
            <person name="Doyle S."/>
            <person name="Anderson J.B."/>
            <person name="Grigoriev I.V."/>
            <person name="Gueldener U."/>
            <person name="Muensterkoetter M."/>
            <person name="Nagy L.G."/>
        </authorList>
    </citation>
    <scope>NUCLEOTIDE SEQUENCE [LARGE SCALE GENOMIC DNA]</scope>
    <source>
        <strain evidence="7">C18/9</strain>
    </source>
</reference>
<dbReference type="Proteomes" id="UP000219338">
    <property type="component" value="Unassembled WGS sequence"/>
</dbReference>
<sequence>MPVIPKSRRIEQDLDSITDPEDYAIAFFAASVKDPDRLKHCGQCLLGCAMQITLGLKEEHRALHSLDDRLLSKRQAFCSSSICFLTKERTSQQLSELLRRLDTCTCEITTDTIAMYHVHGSHTHDEHSPCSKACNHSSNQAMSLAHLLFDRLAGILRSSSLPKVSKRASHKRWPNSINDIIIDTPQILIDSVRQWNLLLPCPSALNFLAGALCICGRILAVTLTRSDTFLKHLIISVRSLCKRVRKRQVENTTLPLPSLHNFFEAMTKQCPSHYYMGVWASNGGFQVEALRMFFDMIKLCRHPEFGGAHAFGTQERCDNAMAFFASLGSSVAYQMDHVPEDLEPKLWVASGMGDERDERLMWIMCEIKFLRRDTTCCVPRCGKTFQEVGTGFKRCSGCRIVPYCSPNCQTKDWNDPVFPHKKTCVLVQRFLDAGKVSITGDGSSTNWIALLDKVAKSELMKDRELLDYLVSWSKTKNEIRSKDVHVQATKRIVNVD</sequence>
<dbReference type="InterPro" id="IPR002893">
    <property type="entry name" value="Znf_MYND"/>
</dbReference>
<evidence type="ECO:0000256" key="1">
    <source>
        <dbReference type="ARBA" id="ARBA00022723"/>
    </source>
</evidence>
<evidence type="ECO:0000256" key="3">
    <source>
        <dbReference type="ARBA" id="ARBA00022833"/>
    </source>
</evidence>
<gene>
    <name evidence="6" type="ORF">ARMOST_13698</name>
</gene>
<keyword evidence="1" id="KW-0479">Metal-binding</keyword>
<proteinExistence type="predicted"/>
<dbReference type="EMBL" id="FUEG01000012">
    <property type="protein sequence ID" value="SJL10314.1"/>
    <property type="molecule type" value="Genomic_DNA"/>
</dbReference>
<dbReference type="SUPFAM" id="SSF144232">
    <property type="entry name" value="HIT/MYND zinc finger-like"/>
    <property type="match status" value="1"/>
</dbReference>
<dbReference type="OMA" id="CICGRIL"/>
<feature type="domain" description="MYND-type" evidence="5">
    <location>
        <begin position="378"/>
        <end position="424"/>
    </location>
</feature>
<evidence type="ECO:0000313" key="7">
    <source>
        <dbReference type="Proteomes" id="UP000219338"/>
    </source>
</evidence>
<keyword evidence="3" id="KW-0862">Zinc</keyword>
<dbReference type="Gene3D" id="6.10.140.2220">
    <property type="match status" value="1"/>
</dbReference>
<dbReference type="GO" id="GO:0008270">
    <property type="term" value="F:zinc ion binding"/>
    <property type="evidence" value="ECO:0007669"/>
    <property type="project" value="UniProtKB-KW"/>
</dbReference>
<dbReference type="Pfam" id="PF01753">
    <property type="entry name" value="zf-MYND"/>
    <property type="match status" value="1"/>
</dbReference>
<name>A0A284RNL6_ARMOS</name>
<evidence type="ECO:0000256" key="4">
    <source>
        <dbReference type="PROSITE-ProRule" id="PRU00134"/>
    </source>
</evidence>
<dbReference type="AlphaFoldDB" id="A0A284RNL6"/>
<keyword evidence="7" id="KW-1185">Reference proteome</keyword>
<organism evidence="6 7">
    <name type="scientific">Armillaria ostoyae</name>
    <name type="common">Armillaria root rot fungus</name>
    <dbReference type="NCBI Taxonomy" id="47428"/>
    <lineage>
        <taxon>Eukaryota</taxon>
        <taxon>Fungi</taxon>
        <taxon>Dikarya</taxon>
        <taxon>Basidiomycota</taxon>
        <taxon>Agaricomycotina</taxon>
        <taxon>Agaricomycetes</taxon>
        <taxon>Agaricomycetidae</taxon>
        <taxon>Agaricales</taxon>
        <taxon>Marasmiineae</taxon>
        <taxon>Physalacriaceae</taxon>
        <taxon>Armillaria</taxon>
    </lineage>
</organism>
<dbReference type="STRING" id="47428.A0A284RNL6"/>
<evidence type="ECO:0000313" key="6">
    <source>
        <dbReference type="EMBL" id="SJL10314.1"/>
    </source>
</evidence>
<dbReference type="OrthoDB" id="2998255at2759"/>
<protein>
    <recommendedName>
        <fullName evidence="5">MYND-type domain-containing protein</fullName>
    </recommendedName>
</protein>